<accession>A0A5B7H2B3</accession>
<protein>
    <submittedName>
        <fullName evidence="2">Uncharacterized protein</fullName>
    </submittedName>
</protein>
<feature type="region of interest" description="Disordered" evidence="1">
    <location>
        <begin position="1"/>
        <end position="36"/>
    </location>
</feature>
<dbReference type="EMBL" id="VSRR010023078">
    <property type="protein sequence ID" value="MPC65222.1"/>
    <property type="molecule type" value="Genomic_DNA"/>
</dbReference>
<keyword evidence="3" id="KW-1185">Reference proteome</keyword>
<name>A0A5B7H2B3_PORTR</name>
<dbReference type="AlphaFoldDB" id="A0A5B7H2B3"/>
<sequence length="113" mass="11628">MHAAPPHPAPPHRTPQLPVSRAPASPFLPTDPPPPPTLYLSLCSPRHTQYNKAEFQEACGSAAECKVGSITTLGFITAEHGVGTQVCSATTGNATSQAVLEAGSVSGDGGLWQ</sequence>
<feature type="compositionally biased region" description="Pro residues" evidence="1">
    <location>
        <begin position="1"/>
        <end position="13"/>
    </location>
</feature>
<gene>
    <name evidence="2" type="ORF">E2C01_059354</name>
</gene>
<evidence type="ECO:0000313" key="3">
    <source>
        <dbReference type="Proteomes" id="UP000324222"/>
    </source>
</evidence>
<evidence type="ECO:0000256" key="1">
    <source>
        <dbReference type="SAM" id="MobiDB-lite"/>
    </source>
</evidence>
<comment type="caution">
    <text evidence="2">The sequence shown here is derived from an EMBL/GenBank/DDBJ whole genome shotgun (WGS) entry which is preliminary data.</text>
</comment>
<evidence type="ECO:0000313" key="2">
    <source>
        <dbReference type="EMBL" id="MPC65222.1"/>
    </source>
</evidence>
<reference evidence="2 3" key="1">
    <citation type="submission" date="2019-05" db="EMBL/GenBank/DDBJ databases">
        <title>Another draft genome of Portunus trituberculatus and its Hox gene families provides insights of decapod evolution.</title>
        <authorList>
            <person name="Jeong J.-H."/>
            <person name="Song I."/>
            <person name="Kim S."/>
            <person name="Choi T."/>
            <person name="Kim D."/>
            <person name="Ryu S."/>
            <person name="Kim W."/>
        </authorList>
    </citation>
    <scope>NUCLEOTIDE SEQUENCE [LARGE SCALE GENOMIC DNA]</scope>
    <source>
        <tissue evidence="2">Muscle</tissue>
    </source>
</reference>
<proteinExistence type="predicted"/>
<organism evidence="2 3">
    <name type="scientific">Portunus trituberculatus</name>
    <name type="common">Swimming crab</name>
    <name type="synonym">Neptunus trituberculatus</name>
    <dbReference type="NCBI Taxonomy" id="210409"/>
    <lineage>
        <taxon>Eukaryota</taxon>
        <taxon>Metazoa</taxon>
        <taxon>Ecdysozoa</taxon>
        <taxon>Arthropoda</taxon>
        <taxon>Crustacea</taxon>
        <taxon>Multicrustacea</taxon>
        <taxon>Malacostraca</taxon>
        <taxon>Eumalacostraca</taxon>
        <taxon>Eucarida</taxon>
        <taxon>Decapoda</taxon>
        <taxon>Pleocyemata</taxon>
        <taxon>Brachyura</taxon>
        <taxon>Eubrachyura</taxon>
        <taxon>Portunoidea</taxon>
        <taxon>Portunidae</taxon>
        <taxon>Portuninae</taxon>
        <taxon>Portunus</taxon>
    </lineage>
</organism>
<dbReference type="Proteomes" id="UP000324222">
    <property type="component" value="Unassembled WGS sequence"/>
</dbReference>